<dbReference type="Proteomes" id="UP000286801">
    <property type="component" value="Unassembled WGS sequence"/>
</dbReference>
<comment type="caution">
    <text evidence="4">The sequence shown here is derived from an EMBL/GenBank/DDBJ whole genome shotgun (WGS) entry which is preliminary data.</text>
</comment>
<evidence type="ECO:0000256" key="1">
    <source>
        <dbReference type="ARBA" id="ARBA00022737"/>
    </source>
</evidence>
<keyword evidence="1" id="KW-0677">Repeat</keyword>
<keyword evidence="2 3" id="KW-0802">TPR repeat</keyword>
<dbReference type="InterPro" id="IPR013105">
    <property type="entry name" value="TPR_2"/>
</dbReference>
<dbReference type="SMART" id="SM00028">
    <property type="entry name" value="TPR"/>
    <property type="match status" value="4"/>
</dbReference>
<dbReference type="Pfam" id="PF07719">
    <property type="entry name" value="TPR_2"/>
    <property type="match status" value="1"/>
</dbReference>
<organism evidence="4 5">
    <name type="scientific">SAR324 cluster bacterium</name>
    <dbReference type="NCBI Taxonomy" id="2024889"/>
    <lineage>
        <taxon>Bacteria</taxon>
        <taxon>Deltaproteobacteria</taxon>
        <taxon>SAR324 cluster</taxon>
    </lineage>
</organism>
<dbReference type="InterPro" id="IPR019734">
    <property type="entry name" value="TPR_rpt"/>
</dbReference>
<sequence length="580" mass="66838">MTLTTCFKYTIIFCTARLPSFLIAKEINNQFLRKLLPLLFTSLLIVNLVSPQFLQARQSVGLLSVDVKYPSKGLNWLGLFVQEELSMQLQLADRFSVITPDIMRRWNQRLRDSGQLTSSNISLQNSEISQIKPNRLIQISLQKVLNQLSVTLSISIFGKSKSTLKIQNTHTWNSPDKLIVSLLQSLGEGDKFFSNLTHFPKTYDWDGLKHFYQWRLKQVPVPNTSAWEAHKDELEALLISYPSLASSIQFYRAVMLIIESRVLEPALVPALNSAETEILAAMKQHPDNSEHHTLLSLVHYLRREPLFAKQQANIANQLNPRDGMSLILYGLTIGQTPQAGDAYVKRGLKLYPFVTEPSTDGWQPYHVLIKDLEPWIIPALSEKTQSFEQLMHSGQQDYNARRWKEALQSFEDAAALQPLQPEPHLHLAKLRLVQHDPQSALLLLAKLQKKFPKHPEINLYLGYAHEKLKHLEKAETLYRQVLHLKPEHHKALLRLGAVLIKLGKRHEARSFLESLTRKYPIYSVAWWNLGIVYYQLGELQLAETAWEESLRLEPDNSQIRLRIEQLREESSYIPATLWNY</sequence>
<dbReference type="InterPro" id="IPR051685">
    <property type="entry name" value="Ycf3/AcsC/BcsC/TPR_MFPF"/>
</dbReference>
<accession>A0A432G9L5</accession>
<feature type="repeat" description="TPR" evidence="3">
    <location>
        <begin position="455"/>
        <end position="488"/>
    </location>
</feature>
<dbReference type="SUPFAM" id="SSF48452">
    <property type="entry name" value="TPR-like"/>
    <property type="match status" value="1"/>
</dbReference>
<protein>
    <submittedName>
        <fullName evidence="4">Uncharacterized protein</fullName>
    </submittedName>
</protein>
<dbReference type="PROSITE" id="PS50293">
    <property type="entry name" value="TPR_REGION"/>
    <property type="match status" value="1"/>
</dbReference>
<evidence type="ECO:0000313" key="4">
    <source>
        <dbReference type="EMBL" id="RTZ80238.1"/>
    </source>
</evidence>
<proteinExistence type="predicted"/>
<evidence type="ECO:0000256" key="3">
    <source>
        <dbReference type="PROSITE-ProRule" id="PRU00339"/>
    </source>
</evidence>
<reference evidence="4 5" key="1">
    <citation type="submission" date="2018-06" db="EMBL/GenBank/DDBJ databases">
        <title>Combined omics and stable isotope probing to characterize newly discovered Mariana Back-Arc vent microbial communities.</title>
        <authorList>
            <person name="Trembath-Reichert E."/>
            <person name="Huber J.A."/>
        </authorList>
    </citation>
    <scope>NUCLEOTIDE SEQUENCE [LARGE SCALE GENOMIC DNA]</scope>
    <source>
        <strain evidence="4">MAG 63_1</strain>
    </source>
</reference>
<name>A0A432G9L5_9DELT</name>
<evidence type="ECO:0000313" key="5">
    <source>
        <dbReference type="Proteomes" id="UP000286801"/>
    </source>
</evidence>
<dbReference type="PANTHER" id="PTHR44943">
    <property type="entry name" value="CELLULOSE SYNTHASE OPERON PROTEIN C"/>
    <property type="match status" value="1"/>
</dbReference>
<feature type="repeat" description="TPR" evidence="3">
    <location>
        <begin position="523"/>
        <end position="556"/>
    </location>
</feature>
<dbReference type="Gene3D" id="1.25.40.10">
    <property type="entry name" value="Tetratricopeptide repeat domain"/>
    <property type="match status" value="2"/>
</dbReference>
<dbReference type="PROSITE" id="PS50005">
    <property type="entry name" value="TPR"/>
    <property type="match status" value="2"/>
</dbReference>
<dbReference type="Pfam" id="PF14559">
    <property type="entry name" value="TPR_19"/>
    <property type="match status" value="1"/>
</dbReference>
<gene>
    <name evidence="4" type="ORF">DSY97_03850</name>
</gene>
<dbReference type="InterPro" id="IPR011990">
    <property type="entry name" value="TPR-like_helical_dom_sf"/>
</dbReference>
<dbReference type="EMBL" id="QNZL01000099">
    <property type="protein sequence ID" value="RTZ80238.1"/>
    <property type="molecule type" value="Genomic_DNA"/>
</dbReference>
<dbReference type="PANTHER" id="PTHR44943:SF8">
    <property type="entry name" value="TPR REPEAT-CONTAINING PROTEIN MJ0263"/>
    <property type="match status" value="1"/>
</dbReference>
<evidence type="ECO:0000256" key="2">
    <source>
        <dbReference type="ARBA" id="ARBA00022803"/>
    </source>
</evidence>
<dbReference type="AlphaFoldDB" id="A0A432G9L5"/>